<dbReference type="PROSITE" id="PS51186">
    <property type="entry name" value="GNAT"/>
    <property type="match status" value="1"/>
</dbReference>
<feature type="domain" description="N-acetyltransferase" evidence="1">
    <location>
        <begin position="7"/>
        <end position="165"/>
    </location>
</feature>
<sequence length="167" mass="19177">MIEWRVKKFAELTVDELYDFLRERVDIFIADMNTPYSDLDGKDNHPETYHVMGYYNERLVAYSRIMAPKLGYPSDVLPLINADADDVCIGRVIVAKDYRGKQVGNQLMQVSFDTTRKIYPESSIFISAQAHLKDYYGKFGFDVVTDSYLEDGCTMLGLRYIPDVVTA</sequence>
<dbReference type="GO" id="GO:0016747">
    <property type="term" value="F:acyltransferase activity, transferring groups other than amino-acyl groups"/>
    <property type="evidence" value="ECO:0007669"/>
    <property type="project" value="InterPro"/>
</dbReference>
<organism evidence="2 3">
    <name type="scientific">Vibrio chagasii</name>
    <dbReference type="NCBI Taxonomy" id="170679"/>
    <lineage>
        <taxon>Bacteria</taxon>
        <taxon>Pseudomonadati</taxon>
        <taxon>Pseudomonadota</taxon>
        <taxon>Gammaproteobacteria</taxon>
        <taxon>Vibrionales</taxon>
        <taxon>Vibrionaceae</taxon>
        <taxon>Vibrio</taxon>
    </lineage>
</organism>
<proteinExistence type="predicted"/>
<dbReference type="Proteomes" id="UP000238707">
    <property type="component" value="Unassembled WGS sequence"/>
</dbReference>
<dbReference type="InterPro" id="IPR016181">
    <property type="entry name" value="Acyl_CoA_acyltransferase"/>
</dbReference>
<dbReference type="SUPFAM" id="SSF55729">
    <property type="entry name" value="Acyl-CoA N-acyltransferases (Nat)"/>
    <property type="match status" value="1"/>
</dbReference>
<evidence type="ECO:0000259" key="1">
    <source>
        <dbReference type="PROSITE" id="PS51186"/>
    </source>
</evidence>
<accession>A0A2S7VG12</accession>
<keyword evidence="2" id="KW-0808">Transferase</keyword>
<comment type="caution">
    <text evidence="2">The sequence shown here is derived from an EMBL/GenBank/DDBJ whole genome shotgun (WGS) entry which is preliminary data.</text>
</comment>
<keyword evidence="3" id="KW-1185">Reference proteome</keyword>
<evidence type="ECO:0000313" key="2">
    <source>
        <dbReference type="EMBL" id="PQJ61113.1"/>
    </source>
</evidence>
<dbReference type="InterPro" id="IPR000182">
    <property type="entry name" value="GNAT_dom"/>
</dbReference>
<protein>
    <submittedName>
        <fullName evidence="2">GNAT family N-acetyltransferase</fullName>
    </submittedName>
</protein>
<evidence type="ECO:0000313" key="3">
    <source>
        <dbReference type="Proteomes" id="UP000238707"/>
    </source>
</evidence>
<dbReference type="Gene3D" id="3.40.630.30">
    <property type="match status" value="1"/>
</dbReference>
<dbReference type="EMBL" id="MSCI01000002">
    <property type="protein sequence ID" value="PQJ61113.1"/>
    <property type="molecule type" value="Genomic_DNA"/>
</dbReference>
<dbReference type="Pfam" id="PF13673">
    <property type="entry name" value="Acetyltransf_10"/>
    <property type="match status" value="1"/>
</dbReference>
<dbReference type="AlphaFoldDB" id="A0A2S7VG12"/>
<reference evidence="2 3" key="1">
    <citation type="submission" date="2016-12" db="EMBL/GenBank/DDBJ databases">
        <title>Diversity of luminous bacteria.</title>
        <authorList>
            <person name="Yoshizawa S."/>
            <person name="Kogure K."/>
        </authorList>
    </citation>
    <scope>NUCLEOTIDE SEQUENCE [LARGE SCALE GENOMIC DNA]</scope>
    <source>
        <strain evidence="2 3">LC2-408</strain>
    </source>
</reference>
<gene>
    <name evidence="2" type="ORF">BTO10_17475</name>
</gene>
<dbReference type="RefSeq" id="WP_105025368.1">
    <property type="nucleotide sequence ID" value="NZ_MSCI01000002.1"/>
</dbReference>
<name>A0A2S7VG12_9VIBR</name>